<dbReference type="InterPro" id="IPR004143">
    <property type="entry name" value="BPL_LPL_catalytic"/>
</dbReference>
<evidence type="ECO:0000313" key="3">
    <source>
        <dbReference type="EMBL" id="MBE5023429.1"/>
    </source>
</evidence>
<sequence length="281" mass="29263">MGNVNMLRDGPTPDEQVGMTAKQLLTVLEETGSTNDDALGLGRAGAPHGTAVAARRQTAGRGRRGHVWESPAGNLYLSVVLRPAVAPTRLPGLAAVCGLGAADVLREARLKWPNDLLARGRKLAGALVEAARDDAGDTFAVCGIGVNVVSAPRDLGAISLAELGEAPSFSPLAKSLRDAVVGRVDAWAAAGGDRPLDGVRDDYLSRLAWLGEKVRVLAAEDGSELARGTFETVDPWGRAVVDGIAYAAEQASLRPLDPVPPTSLPIQPSGPSFRVCTQLNN</sequence>
<dbReference type="Pfam" id="PF03099">
    <property type="entry name" value="BPL_LplA_LipB"/>
    <property type="match status" value="1"/>
</dbReference>
<evidence type="ECO:0000313" key="4">
    <source>
        <dbReference type="Proteomes" id="UP001194273"/>
    </source>
</evidence>
<reference evidence="3 4" key="1">
    <citation type="submission" date="2020-10" db="EMBL/GenBank/DDBJ databases">
        <title>ChiBAC.</title>
        <authorList>
            <person name="Zenner C."/>
            <person name="Hitch T.C.A."/>
            <person name="Clavel T."/>
        </authorList>
    </citation>
    <scope>NUCLEOTIDE SEQUENCE [LARGE SCALE GENOMIC DNA]</scope>
    <source>
        <strain evidence="3 4">DSM 107455</strain>
    </source>
</reference>
<dbReference type="Proteomes" id="UP001194273">
    <property type="component" value="Unassembled WGS sequence"/>
</dbReference>
<dbReference type="InterPro" id="IPR004408">
    <property type="entry name" value="Biotin_CoA_COase_ligase"/>
</dbReference>
<dbReference type="GO" id="GO:0004077">
    <property type="term" value="F:biotin--[biotin carboxyl-carrier protein] ligase activity"/>
    <property type="evidence" value="ECO:0007669"/>
    <property type="project" value="UniProtKB-EC"/>
</dbReference>
<proteinExistence type="predicted"/>
<organism evidence="3 4">
    <name type="scientific">Thermophilibacter gallinarum</name>
    <dbReference type="NCBI Taxonomy" id="2779357"/>
    <lineage>
        <taxon>Bacteria</taxon>
        <taxon>Bacillati</taxon>
        <taxon>Actinomycetota</taxon>
        <taxon>Coriobacteriia</taxon>
        <taxon>Coriobacteriales</taxon>
        <taxon>Atopobiaceae</taxon>
        <taxon>Thermophilibacter</taxon>
    </lineage>
</organism>
<keyword evidence="4" id="KW-1185">Reference proteome</keyword>
<dbReference type="NCBIfam" id="TIGR00121">
    <property type="entry name" value="birA_ligase"/>
    <property type="match status" value="1"/>
</dbReference>
<dbReference type="EC" id="6.3.4.15" evidence="3"/>
<dbReference type="EMBL" id="JADCJZ010000001">
    <property type="protein sequence ID" value="MBE5023429.1"/>
    <property type="molecule type" value="Genomic_DNA"/>
</dbReference>
<feature type="domain" description="BPL/LPL catalytic" evidence="2">
    <location>
        <begin position="10"/>
        <end position="192"/>
    </location>
</feature>
<keyword evidence="1 3" id="KW-0436">Ligase</keyword>
<evidence type="ECO:0000259" key="2">
    <source>
        <dbReference type="PROSITE" id="PS51733"/>
    </source>
</evidence>
<dbReference type="RefSeq" id="WP_193528885.1">
    <property type="nucleotide sequence ID" value="NZ_JADCJZ010000001.1"/>
</dbReference>
<protein>
    <submittedName>
        <fullName evidence="3">Biotin--[acetyl-CoA-carboxylase] ligase</fullName>
        <ecNumber evidence="3">6.3.4.15</ecNumber>
    </submittedName>
</protein>
<evidence type="ECO:0000256" key="1">
    <source>
        <dbReference type="ARBA" id="ARBA00022598"/>
    </source>
</evidence>
<dbReference type="PROSITE" id="PS51733">
    <property type="entry name" value="BPL_LPL_CATALYTIC"/>
    <property type="match status" value="1"/>
</dbReference>
<name>A0ABR9QQT6_9ACTN</name>
<dbReference type="SUPFAM" id="SSF55681">
    <property type="entry name" value="Class II aaRS and biotin synthetases"/>
    <property type="match status" value="1"/>
</dbReference>
<dbReference type="CDD" id="cd16442">
    <property type="entry name" value="BPL"/>
    <property type="match status" value="1"/>
</dbReference>
<dbReference type="PANTHER" id="PTHR12835">
    <property type="entry name" value="BIOTIN PROTEIN LIGASE"/>
    <property type="match status" value="1"/>
</dbReference>
<dbReference type="PANTHER" id="PTHR12835:SF5">
    <property type="entry name" value="BIOTIN--PROTEIN LIGASE"/>
    <property type="match status" value="1"/>
</dbReference>
<dbReference type="InterPro" id="IPR045864">
    <property type="entry name" value="aa-tRNA-synth_II/BPL/LPL"/>
</dbReference>
<dbReference type="Gene3D" id="3.30.930.10">
    <property type="entry name" value="Bira Bifunctional Protein, Domain 2"/>
    <property type="match status" value="1"/>
</dbReference>
<accession>A0ABR9QQT6</accession>
<comment type="caution">
    <text evidence="3">The sequence shown here is derived from an EMBL/GenBank/DDBJ whole genome shotgun (WGS) entry which is preliminary data.</text>
</comment>
<gene>
    <name evidence="3" type="ORF">INF26_01000</name>
</gene>